<keyword evidence="2" id="KW-1185">Reference proteome</keyword>
<sequence>MYSKAERFGGRKQHNFAGSIKSLTLPALVLSSLAPFECPLLLSDLKLIWFTNQAIEGKLSLILGVG</sequence>
<comment type="caution">
    <text evidence="1">The sequence shown here is derived from an EMBL/GenBank/DDBJ whole genome shotgun (WGS) entry which is preliminary data.</text>
</comment>
<protein>
    <submittedName>
        <fullName evidence="1">Uncharacterized protein</fullName>
    </submittedName>
</protein>
<dbReference type="EMBL" id="SPHZ02000006">
    <property type="protein sequence ID" value="KAF0915609.1"/>
    <property type="molecule type" value="Genomic_DNA"/>
</dbReference>
<organism evidence="1 2">
    <name type="scientific">Oryza meyeriana var. granulata</name>
    <dbReference type="NCBI Taxonomy" id="110450"/>
    <lineage>
        <taxon>Eukaryota</taxon>
        <taxon>Viridiplantae</taxon>
        <taxon>Streptophyta</taxon>
        <taxon>Embryophyta</taxon>
        <taxon>Tracheophyta</taxon>
        <taxon>Spermatophyta</taxon>
        <taxon>Magnoliopsida</taxon>
        <taxon>Liliopsida</taxon>
        <taxon>Poales</taxon>
        <taxon>Poaceae</taxon>
        <taxon>BOP clade</taxon>
        <taxon>Oryzoideae</taxon>
        <taxon>Oryzeae</taxon>
        <taxon>Oryzinae</taxon>
        <taxon>Oryza</taxon>
        <taxon>Oryza meyeriana</taxon>
    </lineage>
</organism>
<dbReference type="AlphaFoldDB" id="A0A6G1DT12"/>
<reference evidence="1 2" key="1">
    <citation type="submission" date="2019-11" db="EMBL/GenBank/DDBJ databases">
        <title>Whole genome sequence of Oryza granulata.</title>
        <authorList>
            <person name="Li W."/>
        </authorList>
    </citation>
    <scope>NUCLEOTIDE SEQUENCE [LARGE SCALE GENOMIC DNA]</scope>
    <source>
        <strain evidence="2">cv. Menghai</strain>
        <tissue evidence="1">Leaf</tissue>
    </source>
</reference>
<gene>
    <name evidence="1" type="ORF">E2562_037464</name>
</gene>
<accession>A0A6G1DT12</accession>
<evidence type="ECO:0000313" key="2">
    <source>
        <dbReference type="Proteomes" id="UP000479710"/>
    </source>
</evidence>
<dbReference type="Proteomes" id="UP000479710">
    <property type="component" value="Unassembled WGS sequence"/>
</dbReference>
<evidence type="ECO:0000313" key="1">
    <source>
        <dbReference type="EMBL" id="KAF0915609.1"/>
    </source>
</evidence>
<proteinExistence type="predicted"/>
<name>A0A6G1DT12_9ORYZ</name>